<comment type="caution">
    <text evidence="5">The sequence shown here is derived from an EMBL/GenBank/DDBJ whole genome shotgun (WGS) entry which is preliminary data.</text>
</comment>
<dbReference type="Gene3D" id="3.30.450.20">
    <property type="entry name" value="PAS domain"/>
    <property type="match status" value="2"/>
</dbReference>
<organism evidence="5 6">
    <name type="scientific">Dethiosulfatarculus sandiegensis</name>
    <dbReference type="NCBI Taxonomy" id="1429043"/>
    <lineage>
        <taxon>Bacteria</taxon>
        <taxon>Pseudomonadati</taxon>
        <taxon>Thermodesulfobacteriota</taxon>
        <taxon>Desulfarculia</taxon>
        <taxon>Desulfarculales</taxon>
        <taxon>Desulfarculaceae</taxon>
        <taxon>Dethiosulfatarculus</taxon>
    </lineage>
</organism>
<evidence type="ECO:0000313" key="5">
    <source>
        <dbReference type="EMBL" id="KIX15476.1"/>
    </source>
</evidence>
<evidence type="ECO:0000256" key="3">
    <source>
        <dbReference type="SAM" id="MobiDB-lite"/>
    </source>
</evidence>
<dbReference type="GO" id="GO:0006355">
    <property type="term" value="P:regulation of DNA-templated transcription"/>
    <property type="evidence" value="ECO:0007669"/>
    <property type="project" value="InterPro"/>
</dbReference>
<dbReference type="InterPro" id="IPR013767">
    <property type="entry name" value="PAS_fold"/>
</dbReference>
<dbReference type="GO" id="GO:0000155">
    <property type="term" value="F:phosphorelay sensor kinase activity"/>
    <property type="evidence" value="ECO:0007669"/>
    <property type="project" value="InterPro"/>
</dbReference>
<comment type="catalytic activity">
    <reaction evidence="1">
        <text>ATP + protein L-histidine = ADP + protein N-phospho-L-histidine.</text>
        <dbReference type="EC" id="2.7.13.3"/>
    </reaction>
</comment>
<dbReference type="Proteomes" id="UP000032233">
    <property type="component" value="Unassembled WGS sequence"/>
</dbReference>
<feature type="domain" description="PAS" evidence="4">
    <location>
        <begin position="217"/>
        <end position="286"/>
    </location>
</feature>
<accession>A0A0D2JIH1</accession>
<dbReference type="CDD" id="cd00082">
    <property type="entry name" value="HisKA"/>
    <property type="match status" value="1"/>
</dbReference>
<dbReference type="EC" id="2.7.13.3" evidence="2"/>
<feature type="region of interest" description="Disordered" evidence="3">
    <location>
        <begin position="408"/>
        <end position="428"/>
    </location>
</feature>
<sequence length="428" mass="49164">MHSEKAELAERVGKLETLLKQKEEKLISVQESLGKSQDLLEHYITERRLTQAAHRETIEAYRSFFDVSPIAMFEVDFSRLRRFFFRLRHQGVTNLKDHLAKRPRNLPKILSLIRVKNVNLAALELFMARDREELLSNPLQIIPDEAWPTFAELLFSLASGEEVFEGETFSYSLTGVMRYVALRCSLAAGREADWSQAFISLIDITGRKVAEDMRRESEKKYRLLVENAVDGVAVLQDEHLVYLNPRAETILDQPRSELVTQSFHLLVHPGDMETIRRLYRLTPEMGDDSGMPFSFRMLKKNGSTKSIKAKCVTINWQKRPALLWIFREETSGEQVDRQQLLQKQLEAAIRSTENASQEMNQPVQSILMHAEMLAAQLPDVPDCRKHVDIIQQQAKRLMTQTHELNQLTSSHSSSFLVPDPPNLAKLNG</sequence>
<dbReference type="InterPro" id="IPR035965">
    <property type="entry name" value="PAS-like_dom_sf"/>
</dbReference>
<dbReference type="PROSITE" id="PS50112">
    <property type="entry name" value="PAS"/>
    <property type="match status" value="1"/>
</dbReference>
<protein>
    <recommendedName>
        <fullName evidence="2">histidine kinase</fullName>
        <ecNumber evidence="2">2.7.13.3</ecNumber>
    </recommendedName>
</protein>
<evidence type="ECO:0000259" key="4">
    <source>
        <dbReference type="PROSITE" id="PS50112"/>
    </source>
</evidence>
<dbReference type="InParanoid" id="A0A0D2JIH1"/>
<name>A0A0D2JIH1_9BACT</name>
<dbReference type="InterPro" id="IPR036097">
    <property type="entry name" value="HisK_dim/P_sf"/>
</dbReference>
<dbReference type="NCBIfam" id="TIGR00229">
    <property type="entry name" value="sensory_box"/>
    <property type="match status" value="1"/>
</dbReference>
<dbReference type="Pfam" id="PF00512">
    <property type="entry name" value="HisKA"/>
    <property type="match status" value="1"/>
</dbReference>
<evidence type="ECO:0000256" key="1">
    <source>
        <dbReference type="ARBA" id="ARBA00000085"/>
    </source>
</evidence>
<evidence type="ECO:0000313" key="6">
    <source>
        <dbReference type="Proteomes" id="UP000032233"/>
    </source>
</evidence>
<keyword evidence="6" id="KW-1185">Reference proteome</keyword>
<proteinExistence type="predicted"/>
<dbReference type="SUPFAM" id="SSF47384">
    <property type="entry name" value="Homodimeric domain of signal transducing histidine kinase"/>
    <property type="match status" value="1"/>
</dbReference>
<dbReference type="STRING" id="1429043.X474_04315"/>
<dbReference type="AlphaFoldDB" id="A0A0D2JIH1"/>
<dbReference type="InterPro" id="IPR000014">
    <property type="entry name" value="PAS"/>
</dbReference>
<dbReference type="Gene3D" id="1.10.287.130">
    <property type="match status" value="1"/>
</dbReference>
<evidence type="ECO:0000256" key="2">
    <source>
        <dbReference type="ARBA" id="ARBA00012438"/>
    </source>
</evidence>
<dbReference type="EMBL" id="AZAC01000003">
    <property type="protein sequence ID" value="KIX15476.1"/>
    <property type="molecule type" value="Genomic_DNA"/>
</dbReference>
<reference evidence="5 6" key="1">
    <citation type="submission" date="2013-11" db="EMBL/GenBank/DDBJ databases">
        <title>Metagenomic analysis of a methanogenic consortium involved in long chain n-alkane degradation.</title>
        <authorList>
            <person name="Davidova I.A."/>
            <person name="Callaghan A.V."/>
            <person name="Wawrik B."/>
            <person name="Pruitt S."/>
            <person name="Marks C."/>
            <person name="Duncan K.E."/>
            <person name="Suflita J.M."/>
        </authorList>
    </citation>
    <scope>NUCLEOTIDE SEQUENCE [LARGE SCALE GENOMIC DNA]</scope>
    <source>
        <strain evidence="5 6">SPR</strain>
    </source>
</reference>
<dbReference type="SUPFAM" id="SSF55785">
    <property type="entry name" value="PYP-like sensor domain (PAS domain)"/>
    <property type="match status" value="2"/>
</dbReference>
<gene>
    <name evidence="5" type="ORF">X474_04315</name>
</gene>
<dbReference type="Pfam" id="PF00989">
    <property type="entry name" value="PAS"/>
    <property type="match status" value="1"/>
</dbReference>
<dbReference type="SMART" id="SM00091">
    <property type="entry name" value="PAS"/>
    <property type="match status" value="1"/>
</dbReference>
<dbReference type="SMART" id="SM00388">
    <property type="entry name" value="HisKA"/>
    <property type="match status" value="1"/>
</dbReference>
<dbReference type="InterPro" id="IPR003661">
    <property type="entry name" value="HisK_dim/P_dom"/>
</dbReference>
<dbReference type="CDD" id="cd00130">
    <property type="entry name" value="PAS"/>
    <property type="match status" value="1"/>
</dbReference>